<dbReference type="PANTHER" id="PTHR46066">
    <property type="entry name" value="CHITINASE DOMAIN-CONTAINING PROTEIN 1 FAMILY MEMBER"/>
    <property type="match status" value="1"/>
</dbReference>
<dbReference type="GO" id="GO:0012505">
    <property type="term" value="C:endomembrane system"/>
    <property type="evidence" value="ECO:0007669"/>
    <property type="project" value="TreeGrafter"/>
</dbReference>
<dbReference type="FunFam" id="3.10.50.10:FF:000002">
    <property type="entry name" value="Chitinase domain-containing protein 1"/>
    <property type="match status" value="1"/>
</dbReference>
<evidence type="ECO:0000256" key="4">
    <source>
        <dbReference type="ARBA" id="ARBA00022525"/>
    </source>
</evidence>
<evidence type="ECO:0000259" key="8">
    <source>
        <dbReference type="PROSITE" id="PS51910"/>
    </source>
</evidence>
<dbReference type="InterPro" id="IPR011583">
    <property type="entry name" value="Chitinase_II/V-like_cat"/>
</dbReference>
<dbReference type="AlphaFoldDB" id="A0AAE0WDQ3"/>
<dbReference type="CDD" id="cd02876">
    <property type="entry name" value="GH18_SI-CLP"/>
    <property type="match status" value="1"/>
</dbReference>
<reference evidence="9" key="3">
    <citation type="submission" date="2023-05" db="EMBL/GenBank/DDBJ databases">
        <authorList>
            <person name="Smith C.H."/>
        </authorList>
    </citation>
    <scope>NUCLEOTIDE SEQUENCE</scope>
    <source>
        <strain evidence="9">CHS0354</strain>
        <tissue evidence="9">Mantle</tissue>
    </source>
</reference>
<evidence type="ECO:0000313" key="10">
    <source>
        <dbReference type="Proteomes" id="UP001195483"/>
    </source>
</evidence>
<keyword evidence="6" id="KW-0458">Lysosome</keyword>
<dbReference type="GO" id="GO:0070492">
    <property type="term" value="F:oligosaccharide binding"/>
    <property type="evidence" value="ECO:0007669"/>
    <property type="project" value="TreeGrafter"/>
</dbReference>
<dbReference type="SUPFAM" id="SSF51445">
    <property type="entry name" value="(Trans)glycosidases"/>
    <property type="match status" value="1"/>
</dbReference>
<dbReference type="FunFam" id="3.20.20.80:FF:000028">
    <property type="entry name" value="Chitinase domain-containing protein 1"/>
    <property type="match status" value="1"/>
</dbReference>
<reference evidence="9" key="1">
    <citation type="journal article" date="2021" name="Genome Biol. Evol.">
        <title>A High-Quality Reference Genome for a Parasitic Bivalve with Doubly Uniparental Inheritance (Bivalvia: Unionida).</title>
        <authorList>
            <person name="Smith C.H."/>
        </authorList>
    </citation>
    <scope>NUCLEOTIDE SEQUENCE</scope>
    <source>
        <strain evidence="9">CHS0354</strain>
    </source>
</reference>
<sequence>MIASYKKTMQIVHLYRCLFLIAIVTKLTTATLSKSDKGKSKKKDKEEKVKPTDKNVLQRGLVNYEVTYKEILKEHASYCEILKDIKVFETGDTLAYVTPWNGHGYDIAKMFGNKFTYVSPVWLQIKHKPGGAYYVTGEHDIDKGWISSVTKDRSVKMVPRILFDSWTGKDYQNLFSSEDEMEDCINTILQFIKENGFDGVVVEIWSQLGGYRRKELIHFLTHMGETFKEQGRILILVIPPPLQAGNTPGMISKEDFDALAPVIDKFSLMTYDFSSPTRPGPNSPLGWMKLCVETLVPNSTSPYRQKLLMGLNFYGNDYIPGSGEPVVGNKYLEILKKYKPKLKWEKSVAEHAFEYLTGIGSHIVYYPTLKSIDLRLQLARSLEVGISIWEVGQGLDYFYDLL</sequence>
<evidence type="ECO:0000256" key="7">
    <source>
        <dbReference type="ARBA" id="ARBA00040976"/>
    </source>
</evidence>
<dbReference type="InterPro" id="IPR001223">
    <property type="entry name" value="Glyco_hydro18_cat"/>
</dbReference>
<keyword evidence="5" id="KW-0732">Signal</keyword>
<keyword evidence="10" id="KW-1185">Reference proteome</keyword>
<dbReference type="InterPro" id="IPR029070">
    <property type="entry name" value="Chitinase_insertion_sf"/>
</dbReference>
<dbReference type="SMART" id="SM00636">
    <property type="entry name" value="Glyco_18"/>
    <property type="match status" value="1"/>
</dbReference>
<dbReference type="PROSITE" id="PS51910">
    <property type="entry name" value="GH18_2"/>
    <property type="match status" value="1"/>
</dbReference>
<dbReference type="Gene3D" id="3.20.20.80">
    <property type="entry name" value="Glycosidases"/>
    <property type="match status" value="1"/>
</dbReference>
<dbReference type="Proteomes" id="UP001195483">
    <property type="component" value="Unassembled WGS sequence"/>
</dbReference>
<dbReference type="PANTHER" id="PTHR46066:SF2">
    <property type="entry name" value="CHITINASE DOMAIN-CONTAINING PROTEIN 1"/>
    <property type="match status" value="1"/>
</dbReference>
<comment type="caution">
    <text evidence="9">The sequence shown here is derived from an EMBL/GenBank/DDBJ whole genome shotgun (WGS) entry which is preliminary data.</text>
</comment>
<dbReference type="GO" id="GO:0005975">
    <property type="term" value="P:carbohydrate metabolic process"/>
    <property type="evidence" value="ECO:0007669"/>
    <property type="project" value="InterPro"/>
</dbReference>
<feature type="domain" description="GH18" evidence="8">
    <location>
        <begin position="91"/>
        <end position="402"/>
    </location>
</feature>
<dbReference type="InterPro" id="IPR017853">
    <property type="entry name" value="GH"/>
</dbReference>
<dbReference type="EMBL" id="JAEAOA010001017">
    <property type="protein sequence ID" value="KAK3611533.1"/>
    <property type="molecule type" value="Genomic_DNA"/>
</dbReference>
<evidence type="ECO:0000256" key="6">
    <source>
        <dbReference type="ARBA" id="ARBA00023228"/>
    </source>
</evidence>
<dbReference type="GO" id="GO:0008061">
    <property type="term" value="F:chitin binding"/>
    <property type="evidence" value="ECO:0007669"/>
    <property type="project" value="InterPro"/>
</dbReference>
<evidence type="ECO:0000256" key="2">
    <source>
        <dbReference type="ARBA" id="ARBA00004613"/>
    </source>
</evidence>
<accession>A0AAE0WDQ3</accession>
<evidence type="ECO:0000313" key="9">
    <source>
        <dbReference type="EMBL" id="KAK3611533.1"/>
    </source>
</evidence>
<evidence type="ECO:0000256" key="3">
    <source>
        <dbReference type="ARBA" id="ARBA00009336"/>
    </source>
</evidence>
<comment type="subcellular location">
    <subcellularLocation>
        <location evidence="1">Lysosome</location>
    </subcellularLocation>
    <subcellularLocation>
        <location evidence="2">Secreted</location>
    </subcellularLocation>
</comment>
<dbReference type="GO" id="GO:0005576">
    <property type="term" value="C:extracellular region"/>
    <property type="evidence" value="ECO:0007669"/>
    <property type="project" value="UniProtKB-SubCell"/>
</dbReference>
<reference evidence="9" key="2">
    <citation type="journal article" date="2021" name="Genome Biol. Evol.">
        <title>Developing a high-quality reference genome for a parasitic bivalve with doubly uniparental inheritance (Bivalvia: Unionida).</title>
        <authorList>
            <person name="Smith C.H."/>
        </authorList>
    </citation>
    <scope>NUCLEOTIDE SEQUENCE</scope>
    <source>
        <strain evidence="9">CHS0354</strain>
        <tissue evidence="9">Mantle</tissue>
    </source>
</reference>
<proteinExistence type="inferred from homology"/>
<protein>
    <recommendedName>
        <fullName evidence="7">Chitinase domain-containing protein 1</fullName>
    </recommendedName>
</protein>
<dbReference type="Pfam" id="PF00704">
    <property type="entry name" value="Glyco_hydro_18"/>
    <property type="match status" value="1"/>
</dbReference>
<organism evidence="9 10">
    <name type="scientific">Potamilus streckersoni</name>
    <dbReference type="NCBI Taxonomy" id="2493646"/>
    <lineage>
        <taxon>Eukaryota</taxon>
        <taxon>Metazoa</taxon>
        <taxon>Spiralia</taxon>
        <taxon>Lophotrochozoa</taxon>
        <taxon>Mollusca</taxon>
        <taxon>Bivalvia</taxon>
        <taxon>Autobranchia</taxon>
        <taxon>Heteroconchia</taxon>
        <taxon>Palaeoheterodonta</taxon>
        <taxon>Unionida</taxon>
        <taxon>Unionoidea</taxon>
        <taxon>Unionidae</taxon>
        <taxon>Ambleminae</taxon>
        <taxon>Lampsilini</taxon>
        <taxon>Potamilus</taxon>
    </lineage>
</organism>
<keyword evidence="4" id="KW-0964">Secreted</keyword>
<name>A0AAE0WDQ3_9BIVA</name>
<evidence type="ECO:0000256" key="1">
    <source>
        <dbReference type="ARBA" id="ARBA00004371"/>
    </source>
</evidence>
<gene>
    <name evidence="9" type="ORF">CHS0354_016469</name>
</gene>
<comment type="similarity">
    <text evidence="3">Belongs to the glycosyl hydrolase 18 family.</text>
</comment>
<dbReference type="Gene3D" id="3.10.50.10">
    <property type="match status" value="1"/>
</dbReference>
<evidence type="ECO:0000256" key="5">
    <source>
        <dbReference type="ARBA" id="ARBA00022729"/>
    </source>
</evidence>
<dbReference type="GO" id="GO:0005764">
    <property type="term" value="C:lysosome"/>
    <property type="evidence" value="ECO:0007669"/>
    <property type="project" value="UniProtKB-SubCell"/>
</dbReference>